<dbReference type="InterPro" id="IPR001789">
    <property type="entry name" value="Sig_transdc_resp-reg_receiver"/>
</dbReference>
<keyword evidence="1 3" id="KW-0597">Phosphoprotein</keyword>
<evidence type="ECO:0000313" key="6">
    <source>
        <dbReference type="EMBL" id="TKC79074.1"/>
    </source>
</evidence>
<sequence>MIDSISRQEPGRFASDDATAKDSLRKTNVVVADDHPVVAMGIGKVLEGRPDIRLVAAAASISELLETLQTKPCDILICDYSFAGDIEPDGMQLLERVRGLYPGLKIVVLTVNDSLAVVRRIMSLRVAGFVSKSSRDFHALPEVIERVMRGERYIDSHTSKMVVQRMLDSEDTSRAQASAQLTAREMEVVRMFASNMSVTDIAKHTNRSLKTISTQKSKAMIKLGASNDIELVNAFKQLY</sequence>
<evidence type="ECO:0000256" key="1">
    <source>
        <dbReference type="ARBA" id="ARBA00022553"/>
    </source>
</evidence>
<dbReference type="InterPro" id="IPR039420">
    <property type="entry name" value="WalR-like"/>
</dbReference>
<dbReference type="AlphaFoldDB" id="A0A4U1HID8"/>
<evidence type="ECO:0000256" key="2">
    <source>
        <dbReference type="ARBA" id="ARBA00023125"/>
    </source>
</evidence>
<dbReference type="Proteomes" id="UP000305539">
    <property type="component" value="Unassembled WGS sequence"/>
</dbReference>
<dbReference type="PROSITE" id="PS50043">
    <property type="entry name" value="HTH_LUXR_2"/>
    <property type="match status" value="1"/>
</dbReference>
<evidence type="ECO:0000259" key="4">
    <source>
        <dbReference type="PROSITE" id="PS50043"/>
    </source>
</evidence>
<dbReference type="PANTHER" id="PTHR43214:SF17">
    <property type="entry name" value="TRANSCRIPTIONAL REGULATORY PROTEIN RCSB"/>
    <property type="match status" value="1"/>
</dbReference>
<keyword evidence="7" id="KW-1185">Reference proteome</keyword>
<dbReference type="InterPro" id="IPR058245">
    <property type="entry name" value="NreC/VraR/RcsB-like_REC"/>
</dbReference>
<dbReference type="SMART" id="SM00448">
    <property type="entry name" value="REC"/>
    <property type="match status" value="1"/>
</dbReference>
<dbReference type="GO" id="GO:0003677">
    <property type="term" value="F:DNA binding"/>
    <property type="evidence" value="ECO:0007669"/>
    <property type="project" value="UniProtKB-KW"/>
</dbReference>
<dbReference type="GO" id="GO:0000160">
    <property type="term" value="P:phosphorelay signal transduction system"/>
    <property type="evidence" value="ECO:0007669"/>
    <property type="project" value="InterPro"/>
</dbReference>
<keyword evidence="2" id="KW-0238">DNA-binding</keyword>
<evidence type="ECO:0000256" key="3">
    <source>
        <dbReference type="PROSITE-ProRule" id="PRU00169"/>
    </source>
</evidence>
<feature type="modified residue" description="4-aspartylphosphate" evidence="3">
    <location>
        <position position="79"/>
    </location>
</feature>
<dbReference type="InterPro" id="IPR011006">
    <property type="entry name" value="CheY-like_superfamily"/>
</dbReference>
<dbReference type="EMBL" id="SWJE01000025">
    <property type="protein sequence ID" value="TKC79074.1"/>
    <property type="molecule type" value="Genomic_DNA"/>
</dbReference>
<dbReference type="InterPro" id="IPR036388">
    <property type="entry name" value="WH-like_DNA-bd_sf"/>
</dbReference>
<proteinExistence type="predicted"/>
<comment type="caution">
    <text evidence="6">The sequence shown here is derived from an EMBL/GenBank/DDBJ whole genome shotgun (WGS) entry which is preliminary data.</text>
</comment>
<dbReference type="Pfam" id="PF00196">
    <property type="entry name" value="GerE"/>
    <property type="match status" value="1"/>
</dbReference>
<gene>
    <name evidence="6" type="ORF">FAZ69_31130</name>
</gene>
<dbReference type="GO" id="GO:0006355">
    <property type="term" value="P:regulation of DNA-templated transcription"/>
    <property type="evidence" value="ECO:0007669"/>
    <property type="project" value="InterPro"/>
</dbReference>
<feature type="domain" description="HTH luxR-type" evidence="4">
    <location>
        <begin position="174"/>
        <end position="239"/>
    </location>
</feature>
<dbReference type="SUPFAM" id="SSF52172">
    <property type="entry name" value="CheY-like"/>
    <property type="match status" value="1"/>
</dbReference>
<dbReference type="CDD" id="cd06170">
    <property type="entry name" value="LuxR_C_like"/>
    <property type="match status" value="1"/>
</dbReference>
<evidence type="ECO:0000313" key="7">
    <source>
        <dbReference type="Proteomes" id="UP000305539"/>
    </source>
</evidence>
<accession>A0A4U1HID8</accession>
<dbReference type="OrthoDB" id="8960886at2"/>
<protein>
    <submittedName>
        <fullName evidence="6">Response regulator transcription factor</fullName>
    </submittedName>
</protein>
<evidence type="ECO:0000259" key="5">
    <source>
        <dbReference type="PROSITE" id="PS50110"/>
    </source>
</evidence>
<organism evidence="6 7">
    <name type="scientific">Trinickia terrae</name>
    <dbReference type="NCBI Taxonomy" id="2571161"/>
    <lineage>
        <taxon>Bacteria</taxon>
        <taxon>Pseudomonadati</taxon>
        <taxon>Pseudomonadota</taxon>
        <taxon>Betaproteobacteria</taxon>
        <taxon>Burkholderiales</taxon>
        <taxon>Burkholderiaceae</taxon>
        <taxon>Trinickia</taxon>
    </lineage>
</organism>
<reference evidence="6 7" key="1">
    <citation type="submission" date="2019-04" db="EMBL/GenBank/DDBJ databases">
        <title>Trinickia sp. 7GSK02, isolated from subtropical forest soil.</title>
        <authorList>
            <person name="Gao Z.-H."/>
            <person name="Qiu L.-H."/>
        </authorList>
    </citation>
    <scope>NUCLEOTIDE SEQUENCE [LARGE SCALE GENOMIC DNA]</scope>
    <source>
        <strain evidence="6 7">7GSK02</strain>
    </source>
</reference>
<dbReference type="InterPro" id="IPR016032">
    <property type="entry name" value="Sig_transdc_resp-reg_C-effctor"/>
</dbReference>
<dbReference type="CDD" id="cd17535">
    <property type="entry name" value="REC_NarL-like"/>
    <property type="match status" value="1"/>
</dbReference>
<feature type="domain" description="Response regulatory" evidence="5">
    <location>
        <begin position="28"/>
        <end position="147"/>
    </location>
</feature>
<dbReference type="Gene3D" id="3.40.50.2300">
    <property type="match status" value="1"/>
</dbReference>
<dbReference type="SMART" id="SM00421">
    <property type="entry name" value="HTH_LUXR"/>
    <property type="match status" value="1"/>
</dbReference>
<dbReference type="InterPro" id="IPR000792">
    <property type="entry name" value="Tscrpt_reg_LuxR_C"/>
</dbReference>
<name>A0A4U1HID8_9BURK</name>
<dbReference type="PROSITE" id="PS50110">
    <property type="entry name" value="RESPONSE_REGULATORY"/>
    <property type="match status" value="1"/>
</dbReference>
<dbReference type="SUPFAM" id="SSF46894">
    <property type="entry name" value="C-terminal effector domain of the bipartite response regulators"/>
    <property type="match status" value="1"/>
</dbReference>
<dbReference type="Gene3D" id="1.10.10.10">
    <property type="entry name" value="Winged helix-like DNA-binding domain superfamily/Winged helix DNA-binding domain"/>
    <property type="match status" value="1"/>
</dbReference>
<dbReference type="PANTHER" id="PTHR43214">
    <property type="entry name" value="TWO-COMPONENT RESPONSE REGULATOR"/>
    <property type="match status" value="1"/>
</dbReference>
<dbReference type="Pfam" id="PF00072">
    <property type="entry name" value="Response_reg"/>
    <property type="match status" value="1"/>
</dbReference>